<name>A0AAD4MXH6_9BILA</name>
<evidence type="ECO:0000313" key="3">
    <source>
        <dbReference type="EMBL" id="KAI1710410.1"/>
    </source>
</evidence>
<dbReference type="EMBL" id="JAKKPZ010000026">
    <property type="protein sequence ID" value="KAI1710410.1"/>
    <property type="molecule type" value="Genomic_DNA"/>
</dbReference>
<comment type="caution">
    <text evidence="3">The sequence shown here is derived from an EMBL/GenBank/DDBJ whole genome shotgun (WGS) entry which is preliminary data.</text>
</comment>
<accession>A0AAD4MXH6</accession>
<gene>
    <name evidence="3" type="ORF">DdX_10770</name>
</gene>
<evidence type="ECO:0000313" key="4">
    <source>
        <dbReference type="Proteomes" id="UP001201812"/>
    </source>
</evidence>
<proteinExistence type="predicted"/>
<evidence type="ECO:0000256" key="1">
    <source>
        <dbReference type="SAM" id="MobiDB-lite"/>
    </source>
</evidence>
<protein>
    <submittedName>
        <fullName evidence="3">Uncharacterized protein</fullName>
    </submittedName>
</protein>
<keyword evidence="4" id="KW-1185">Reference proteome</keyword>
<feature type="compositionally biased region" description="Basic and acidic residues" evidence="1">
    <location>
        <begin position="47"/>
        <end position="57"/>
    </location>
</feature>
<dbReference type="Proteomes" id="UP001201812">
    <property type="component" value="Unassembled WGS sequence"/>
</dbReference>
<dbReference type="AlphaFoldDB" id="A0AAD4MXH6"/>
<evidence type="ECO:0000256" key="2">
    <source>
        <dbReference type="SAM" id="SignalP"/>
    </source>
</evidence>
<organism evidence="3 4">
    <name type="scientific">Ditylenchus destructor</name>
    <dbReference type="NCBI Taxonomy" id="166010"/>
    <lineage>
        <taxon>Eukaryota</taxon>
        <taxon>Metazoa</taxon>
        <taxon>Ecdysozoa</taxon>
        <taxon>Nematoda</taxon>
        <taxon>Chromadorea</taxon>
        <taxon>Rhabditida</taxon>
        <taxon>Tylenchina</taxon>
        <taxon>Tylenchomorpha</taxon>
        <taxon>Sphaerularioidea</taxon>
        <taxon>Anguinidae</taxon>
        <taxon>Anguininae</taxon>
        <taxon>Ditylenchus</taxon>
    </lineage>
</organism>
<feature type="region of interest" description="Disordered" evidence="1">
    <location>
        <begin position="25"/>
        <end position="57"/>
    </location>
</feature>
<keyword evidence="2" id="KW-0732">Signal</keyword>
<reference evidence="3" key="1">
    <citation type="submission" date="2022-01" db="EMBL/GenBank/DDBJ databases">
        <title>Genome Sequence Resource for Two Populations of Ditylenchus destructor, the Migratory Endoparasitic Phytonematode.</title>
        <authorList>
            <person name="Zhang H."/>
            <person name="Lin R."/>
            <person name="Xie B."/>
        </authorList>
    </citation>
    <scope>NUCLEOTIDE SEQUENCE</scope>
    <source>
        <strain evidence="3">BazhouSP</strain>
    </source>
</reference>
<feature type="signal peptide" evidence="2">
    <location>
        <begin position="1"/>
        <end position="23"/>
    </location>
</feature>
<sequence length="94" mass="10359">MRSFAVFTVLALAALTILPEANALGKRPTSKRPHRPSNVGGPQYLKTVEDDGDKRWGGEKECEKDSDCGLDGKCVYDNYCGGDKCYKGVCTWIR</sequence>
<feature type="chain" id="PRO_5042183513" evidence="2">
    <location>
        <begin position="24"/>
        <end position="94"/>
    </location>
</feature>